<dbReference type="KEGG" id="cle:Clole_2400"/>
<name>F2JSY5_CELLD</name>
<dbReference type="SUPFAM" id="SSF54862">
    <property type="entry name" value="4Fe-4S ferredoxins"/>
    <property type="match status" value="1"/>
</dbReference>
<evidence type="ECO:0000256" key="5">
    <source>
        <dbReference type="SAM" id="MobiDB-lite"/>
    </source>
</evidence>
<dbReference type="Gene3D" id="1.10.15.40">
    <property type="entry name" value="Electron transport complex subunit B, putative Fe-S cluster"/>
    <property type="match status" value="1"/>
</dbReference>
<dbReference type="InterPro" id="IPR017896">
    <property type="entry name" value="4Fe4S_Fe-S-bd"/>
</dbReference>
<dbReference type="STRING" id="642492.Clole_2400"/>
<sequence length="463" mass="52759">MYTHSVTIEKEKCIGCTDCIKRCPTEAIRVRGSKAEIIEERCIDCGNCIRICRNGAKKAVMDEWELLDKYTYRVALPAPSLYAQFPAAKDINEILEALYRIGFTDCFEVAFAAEMITQRTYDYLEKATHLPVISSSCPAIVRLIQRRFPSLLPHLLPLMSPMELAARYVKKQYAERGIEEEQVGVFFISPCPAKATEIHRPKGFCRSYVDGVLSMQALYKKIKPNLKHFEGKKLHRKSSYIGLMWAMRTGSLDQHRIKSHVSVDGMENVIEILEKVEDGTLTNVSYIEALGCTGGCLGGVLTVENAFVSCNTLKKWIDEESTEQIVKHSDVWKALKEEACYFEKSITPRPVFTLDSDMEKAIAKMEGIEELYSRLPQIDCGACGAPTCRCFAEDVIKQKAKIEECVFMLREKIKDLSNQMHALTQINVPTEKGKRKRRRSNDSRRTQSSFKFKISSRRKWLIT</sequence>
<evidence type="ECO:0000256" key="3">
    <source>
        <dbReference type="ARBA" id="ARBA00023004"/>
    </source>
</evidence>
<dbReference type="SUPFAM" id="SSF53920">
    <property type="entry name" value="Fe-only hydrogenase"/>
    <property type="match status" value="1"/>
</dbReference>
<gene>
    <name evidence="8" type="ordered locus">Clole_2400</name>
</gene>
<dbReference type="PROSITE" id="PS51656">
    <property type="entry name" value="4FE4S"/>
    <property type="match status" value="1"/>
</dbReference>
<evidence type="ECO:0000259" key="7">
    <source>
        <dbReference type="PROSITE" id="PS51656"/>
    </source>
</evidence>
<keyword evidence="3" id="KW-0408">Iron</keyword>
<organism evidence="8 9">
    <name type="scientific">Cellulosilyticum lentocellum (strain ATCC 49066 / DSM 5427 / NCIMB 11756 / RHM5)</name>
    <name type="common">Clostridium lentocellum</name>
    <dbReference type="NCBI Taxonomy" id="642492"/>
    <lineage>
        <taxon>Bacteria</taxon>
        <taxon>Bacillati</taxon>
        <taxon>Bacillota</taxon>
        <taxon>Clostridia</taxon>
        <taxon>Lachnospirales</taxon>
        <taxon>Cellulosilyticaceae</taxon>
        <taxon>Cellulosilyticum</taxon>
    </lineage>
</organism>
<dbReference type="Pfam" id="PF02906">
    <property type="entry name" value="Fe_hyd_lg_C"/>
    <property type="match status" value="2"/>
</dbReference>
<dbReference type="PROSITE" id="PS51379">
    <property type="entry name" value="4FE4S_FER_2"/>
    <property type="match status" value="2"/>
</dbReference>
<feature type="domain" description="4Fe-4S ferredoxin-type" evidence="6">
    <location>
        <begin position="34"/>
        <end position="62"/>
    </location>
</feature>
<dbReference type="eggNOG" id="COG2221">
    <property type="taxonomic scope" value="Bacteria"/>
</dbReference>
<dbReference type="eggNOG" id="COG2000">
    <property type="taxonomic scope" value="Bacteria"/>
</dbReference>
<dbReference type="GO" id="GO:0046872">
    <property type="term" value="F:metal ion binding"/>
    <property type="evidence" value="ECO:0007669"/>
    <property type="project" value="UniProtKB-KW"/>
</dbReference>
<reference evidence="8 9" key="1">
    <citation type="journal article" date="2011" name="J. Bacteriol.">
        <title>Complete genome sequence of the cellulose-degrading bacterium Cellulosilyticum lentocellum.</title>
        <authorList>
            <consortium name="US DOE Joint Genome Institute"/>
            <person name="Miller D.A."/>
            <person name="Suen G."/>
            <person name="Bruce D."/>
            <person name="Copeland A."/>
            <person name="Cheng J.F."/>
            <person name="Detter C."/>
            <person name="Goodwin L.A."/>
            <person name="Han C.S."/>
            <person name="Hauser L.J."/>
            <person name="Land M.L."/>
            <person name="Lapidus A."/>
            <person name="Lucas S."/>
            <person name="Meincke L."/>
            <person name="Pitluck S."/>
            <person name="Tapia R."/>
            <person name="Teshima H."/>
            <person name="Woyke T."/>
            <person name="Fox B.G."/>
            <person name="Angert E.R."/>
            <person name="Currie C.R."/>
        </authorList>
    </citation>
    <scope>NUCLEOTIDE SEQUENCE [LARGE SCALE GENOMIC DNA]</scope>
    <source>
        <strain evidence="9">ATCC 49066 / DSM 5427 / NCIMB 11756 / RHM5</strain>
    </source>
</reference>
<dbReference type="InterPro" id="IPR007202">
    <property type="entry name" value="4Fe-4S_dom"/>
</dbReference>
<dbReference type="EMBL" id="CP002582">
    <property type="protein sequence ID" value="ADZ84106.1"/>
    <property type="molecule type" value="Genomic_DNA"/>
</dbReference>
<dbReference type="Pfam" id="PF04060">
    <property type="entry name" value="FeS"/>
    <property type="match status" value="1"/>
</dbReference>
<dbReference type="PANTHER" id="PTHR43560">
    <property type="entry name" value="ION-TRANSLOCATING OXIDOREDUCTASE COMPLEX SUBUNIT B"/>
    <property type="match status" value="1"/>
</dbReference>
<dbReference type="InterPro" id="IPR050395">
    <property type="entry name" value="4Fe4S_Ferredoxin_RnfB"/>
</dbReference>
<evidence type="ECO:0000313" key="9">
    <source>
        <dbReference type="Proteomes" id="UP000008467"/>
    </source>
</evidence>
<dbReference type="HOGENOM" id="CLU_036585_0_0_9"/>
<dbReference type="InterPro" id="IPR009016">
    <property type="entry name" value="Fe_hydrogenase"/>
</dbReference>
<keyword evidence="4" id="KW-0411">Iron-sulfur</keyword>
<dbReference type="AlphaFoldDB" id="F2JSY5"/>
<dbReference type="eggNOG" id="COG4624">
    <property type="taxonomic scope" value="Bacteria"/>
</dbReference>
<dbReference type="InterPro" id="IPR017900">
    <property type="entry name" value="4Fe4S_Fe_S_CS"/>
</dbReference>
<dbReference type="Proteomes" id="UP000008467">
    <property type="component" value="Chromosome"/>
</dbReference>
<dbReference type="GO" id="GO:0051539">
    <property type="term" value="F:4 iron, 4 sulfur cluster binding"/>
    <property type="evidence" value="ECO:0007669"/>
    <property type="project" value="UniProtKB-KW"/>
</dbReference>
<proteinExistence type="predicted"/>
<dbReference type="Gene3D" id="3.40.950.10">
    <property type="entry name" value="Fe-only Hydrogenase (Larger Subunit), Chain L, domain 3"/>
    <property type="match status" value="1"/>
</dbReference>
<protein>
    <submittedName>
        <fullName evidence="8">Fe-S cluster domain protein</fullName>
    </submittedName>
</protein>
<keyword evidence="9" id="KW-1185">Reference proteome</keyword>
<accession>F2JSY5</accession>
<keyword evidence="1" id="KW-0004">4Fe-4S</keyword>
<feature type="domain" description="4Fe-4S ferredoxin-type" evidence="6">
    <location>
        <begin position="4"/>
        <end position="33"/>
    </location>
</feature>
<evidence type="ECO:0000259" key="6">
    <source>
        <dbReference type="PROSITE" id="PS51379"/>
    </source>
</evidence>
<evidence type="ECO:0000256" key="2">
    <source>
        <dbReference type="ARBA" id="ARBA00022723"/>
    </source>
</evidence>
<dbReference type="Gene3D" id="3.30.70.20">
    <property type="match status" value="1"/>
</dbReference>
<evidence type="ECO:0000256" key="4">
    <source>
        <dbReference type="ARBA" id="ARBA00023014"/>
    </source>
</evidence>
<evidence type="ECO:0000256" key="1">
    <source>
        <dbReference type="ARBA" id="ARBA00022485"/>
    </source>
</evidence>
<dbReference type="PROSITE" id="PS00198">
    <property type="entry name" value="4FE4S_FER_1"/>
    <property type="match status" value="1"/>
</dbReference>
<dbReference type="Pfam" id="PF13237">
    <property type="entry name" value="Fer4_10"/>
    <property type="match status" value="1"/>
</dbReference>
<feature type="domain" description="4Fe-4S" evidence="7">
    <location>
        <begin position="363"/>
        <end position="422"/>
    </location>
</feature>
<dbReference type="InterPro" id="IPR004108">
    <property type="entry name" value="Fe_hydrogenase_lsu_C"/>
</dbReference>
<dbReference type="PANTHER" id="PTHR43560:SF1">
    <property type="entry name" value="ION-TRANSLOCATING OXIDOREDUCTASE COMPLEX SUBUNIT B"/>
    <property type="match status" value="1"/>
</dbReference>
<evidence type="ECO:0000313" key="8">
    <source>
        <dbReference type="EMBL" id="ADZ84106.1"/>
    </source>
</evidence>
<keyword evidence="2" id="KW-0479">Metal-binding</keyword>
<feature type="region of interest" description="Disordered" evidence="5">
    <location>
        <begin position="427"/>
        <end position="449"/>
    </location>
</feature>